<dbReference type="Proteomes" id="UP000632138">
    <property type="component" value="Unassembled WGS sequence"/>
</dbReference>
<dbReference type="Pfam" id="PF07731">
    <property type="entry name" value="Cu-oxidase_2"/>
    <property type="match status" value="1"/>
</dbReference>
<feature type="domain" description="Plastocyanin-like" evidence="12">
    <location>
        <begin position="82"/>
        <end position="193"/>
    </location>
</feature>
<keyword evidence="4" id="KW-0560">Oxidoreductase</keyword>
<keyword evidence="3" id="KW-0479">Metal-binding</keyword>
<feature type="domain" description="Plastocyanin-like" evidence="10">
    <location>
        <begin position="234"/>
        <end position="317"/>
    </location>
</feature>
<evidence type="ECO:0000313" key="14">
    <source>
        <dbReference type="Proteomes" id="UP000632138"/>
    </source>
</evidence>
<dbReference type="PROSITE" id="PS00080">
    <property type="entry name" value="MULTICOPPER_OXIDASE2"/>
    <property type="match status" value="1"/>
</dbReference>
<evidence type="ECO:0000256" key="2">
    <source>
        <dbReference type="ARBA" id="ARBA00011245"/>
    </source>
</evidence>
<accession>A0ABS2AIR1</accession>
<name>A0ABS2AIR1_9ACTN</name>
<protein>
    <recommendedName>
        <fullName evidence="6">Multicopper oxidase CueO</fullName>
        <ecNumber evidence="5">1.16.3.4</ecNumber>
    </recommendedName>
    <alternativeName>
        <fullName evidence="7">Copper efflux oxidase</fullName>
    </alternativeName>
    <alternativeName>
        <fullName evidence="8">Cuprous oxidase</fullName>
    </alternativeName>
</protein>
<proteinExistence type="inferred from homology"/>
<evidence type="ECO:0000256" key="8">
    <source>
        <dbReference type="ARBA" id="ARBA00043090"/>
    </source>
</evidence>
<dbReference type="InterPro" id="IPR006311">
    <property type="entry name" value="TAT_signal"/>
</dbReference>
<dbReference type="PANTHER" id="PTHR48267">
    <property type="entry name" value="CUPREDOXIN SUPERFAMILY PROTEIN"/>
    <property type="match status" value="1"/>
</dbReference>
<dbReference type="Pfam" id="PF00394">
    <property type="entry name" value="Cu-oxidase"/>
    <property type="match status" value="1"/>
</dbReference>
<feature type="domain" description="Plastocyanin-like" evidence="11">
    <location>
        <begin position="370"/>
        <end position="488"/>
    </location>
</feature>
<evidence type="ECO:0000259" key="12">
    <source>
        <dbReference type="Pfam" id="PF07732"/>
    </source>
</evidence>
<evidence type="ECO:0000313" key="13">
    <source>
        <dbReference type="EMBL" id="MBM2619685.1"/>
    </source>
</evidence>
<dbReference type="InterPro" id="IPR008972">
    <property type="entry name" value="Cupredoxin"/>
</dbReference>
<reference evidence="13 14" key="1">
    <citation type="submission" date="2021-01" db="EMBL/GenBank/DDBJ databases">
        <title>Actinoplanes sp. nov. LDG1-06 isolated from lichen.</title>
        <authorList>
            <person name="Saeng-In P."/>
            <person name="Phongsopitanun W."/>
            <person name="Kanchanasin P."/>
            <person name="Yuki M."/>
            <person name="Kudo T."/>
            <person name="Ohkuma M."/>
            <person name="Tanasupawat S."/>
        </authorList>
    </citation>
    <scope>NUCLEOTIDE SEQUENCE [LARGE SCALE GENOMIC DNA]</scope>
    <source>
        <strain evidence="13 14">LDG1-06</strain>
    </source>
</reference>
<gene>
    <name evidence="13" type="ORF">JIG36_29675</name>
</gene>
<organism evidence="13 14">
    <name type="scientific">Paractinoplanes ovalisporus</name>
    <dbReference type="NCBI Taxonomy" id="2810368"/>
    <lineage>
        <taxon>Bacteria</taxon>
        <taxon>Bacillati</taxon>
        <taxon>Actinomycetota</taxon>
        <taxon>Actinomycetes</taxon>
        <taxon>Micromonosporales</taxon>
        <taxon>Micromonosporaceae</taxon>
        <taxon>Paractinoplanes</taxon>
    </lineage>
</organism>
<keyword evidence="14" id="KW-1185">Reference proteome</keyword>
<evidence type="ECO:0000259" key="10">
    <source>
        <dbReference type="Pfam" id="PF00394"/>
    </source>
</evidence>
<dbReference type="InterPro" id="IPR045087">
    <property type="entry name" value="Cu-oxidase_fam"/>
</dbReference>
<dbReference type="EMBL" id="JAENHP010000011">
    <property type="protein sequence ID" value="MBM2619685.1"/>
    <property type="molecule type" value="Genomic_DNA"/>
</dbReference>
<dbReference type="PROSITE" id="PS51318">
    <property type="entry name" value="TAT"/>
    <property type="match status" value="1"/>
</dbReference>
<dbReference type="Pfam" id="PF07732">
    <property type="entry name" value="Cu-oxidase_3"/>
    <property type="match status" value="1"/>
</dbReference>
<dbReference type="EC" id="1.16.3.4" evidence="5"/>
<evidence type="ECO:0000256" key="7">
    <source>
        <dbReference type="ARBA" id="ARBA00042896"/>
    </source>
</evidence>
<sequence length="490" mass="53816">MSSRRQILRFGAATGIVAASGAGAGYFRTQAAAAEVRPAPSATPSARPVATPPAFSVPLSVPPTLRPSKVTADTDYYEITIGKSHANIVPGARTEVLTYQGSYPGPTIRARSGRKVVIKQRNHLDEPASVHLHGGSVEQASDGSPMTPIKSGGSQIYTYPNLQPHANLWMHDHTHHLESEHLYRGLANLYLLTDRIEQSLPLPSGRYDVPLMLSDVRLDSKGQLVYEMDDAFNRTTLLVNGRPRPYFKVDARKYRFRLVNTSNLRMFWLSLSDGTPLTVIGADGGLLPAPYETERLLISPGERADLIIDFSKYAPGTQLILKNDLPPGDPSLIGEVIRFDVGRKVRDTSSVPATLRTLPAVPEADTTRQMVMYMDEVGAGTNAFLNGKAFDAGRIDIDIKHGSTEEWILTNTSQTIPHNFHTHLVQFRVTGRNGGPATGFETGLKDTVLLWPGEYVTLRATFDTYRGVFPYHCHMVDHSAMGMMAQMRIA</sequence>
<evidence type="ECO:0000259" key="11">
    <source>
        <dbReference type="Pfam" id="PF07731"/>
    </source>
</evidence>
<evidence type="ECO:0000256" key="6">
    <source>
        <dbReference type="ARBA" id="ARBA00041027"/>
    </source>
</evidence>
<evidence type="ECO:0000256" key="9">
    <source>
        <dbReference type="ARBA" id="ARBA00048092"/>
    </source>
</evidence>
<evidence type="ECO:0000256" key="4">
    <source>
        <dbReference type="ARBA" id="ARBA00023002"/>
    </source>
</evidence>
<dbReference type="SUPFAM" id="SSF49503">
    <property type="entry name" value="Cupredoxins"/>
    <property type="match status" value="3"/>
</dbReference>
<dbReference type="InterPro" id="IPR001117">
    <property type="entry name" value="Cu-oxidase_2nd"/>
</dbReference>
<evidence type="ECO:0000256" key="3">
    <source>
        <dbReference type="ARBA" id="ARBA00022723"/>
    </source>
</evidence>
<dbReference type="PANTHER" id="PTHR48267:SF1">
    <property type="entry name" value="BILIRUBIN OXIDASE"/>
    <property type="match status" value="1"/>
</dbReference>
<dbReference type="InterPro" id="IPR002355">
    <property type="entry name" value="Cu_oxidase_Cu_BS"/>
</dbReference>
<dbReference type="InterPro" id="IPR011706">
    <property type="entry name" value="Cu-oxidase_C"/>
</dbReference>
<dbReference type="InterPro" id="IPR011707">
    <property type="entry name" value="Cu-oxidase-like_N"/>
</dbReference>
<evidence type="ECO:0000256" key="1">
    <source>
        <dbReference type="ARBA" id="ARBA00010609"/>
    </source>
</evidence>
<comment type="similarity">
    <text evidence="1">Belongs to the multicopper oxidase family.</text>
</comment>
<evidence type="ECO:0000256" key="5">
    <source>
        <dbReference type="ARBA" id="ARBA00038978"/>
    </source>
</evidence>
<dbReference type="RefSeq" id="WP_203379668.1">
    <property type="nucleotide sequence ID" value="NZ_JAENHP010000011.1"/>
</dbReference>
<comment type="catalytic activity">
    <reaction evidence="9">
        <text>4 Cu(+) + O2 + 4 H(+) = 4 Cu(2+) + 2 H2O</text>
        <dbReference type="Rhea" id="RHEA:30083"/>
        <dbReference type="ChEBI" id="CHEBI:15377"/>
        <dbReference type="ChEBI" id="CHEBI:15378"/>
        <dbReference type="ChEBI" id="CHEBI:15379"/>
        <dbReference type="ChEBI" id="CHEBI:29036"/>
        <dbReference type="ChEBI" id="CHEBI:49552"/>
        <dbReference type="EC" id="1.16.3.4"/>
    </reaction>
    <physiologicalReaction direction="left-to-right" evidence="9">
        <dbReference type="Rhea" id="RHEA:30084"/>
    </physiologicalReaction>
</comment>
<comment type="caution">
    <text evidence="13">The sequence shown here is derived from an EMBL/GenBank/DDBJ whole genome shotgun (WGS) entry which is preliminary data.</text>
</comment>
<comment type="subunit">
    <text evidence="2">Monomer.</text>
</comment>
<dbReference type="Gene3D" id="2.60.40.420">
    <property type="entry name" value="Cupredoxins - blue copper proteins"/>
    <property type="match status" value="3"/>
</dbReference>